<dbReference type="EMBL" id="PFBZ01000074">
    <property type="protein sequence ID" value="PIT86691.1"/>
    <property type="molecule type" value="Genomic_DNA"/>
</dbReference>
<sequence>MGVLQLEEFLLWGAEMVDSIKRVVLLLHALLHLFRCGVYGGWLWLTRQPRRQMTELWSYEGTRITCGKLGIKLGVTSEGLGQILKDQPVVVVVYHPFTEFLYAFGTGLHDLFLGRRVMPTAKREHIWNPLGWGILAAGGALIPRTGNGRGVRALRRSAENALRDASGMGPLFVIFWDGHRPRRERIEEAQAYLQSIGEDAFAKHLKYVQVPRLGGLQALMSALPGAALVEVTMSLEAWPANGNGYQLGELRGRTLHLHYERVDPPELDSGDRAHLQKWLRSRAALANNRIAAWIAAANNN</sequence>
<dbReference type="AlphaFoldDB" id="A0A2M6W1P0"/>
<gene>
    <name evidence="1" type="ORF">COU33_01715</name>
</gene>
<proteinExistence type="predicted"/>
<dbReference type="Proteomes" id="UP000229362">
    <property type="component" value="Unassembled WGS sequence"/>
</dbReference>
<accession>A0A2M6W1P0</accession>
<name>A0A2M6W1P0_9BACT</name>
<protein>
    <submittedName>
        <fullName evidence="1">Uncharacterized protein</fullName>
    </submittedName>
</protein>
<reference evidence="2" key="1">
    <citation type="submission" date="2017-09" db="EMBL/GenBank/DDBJ databases">
        <title>Depth-based differentiation of microbial function through sediment-hosted aquifers and enrichment of novel symbionts in the deep terrestrial subsurface.</title>
        <authorList>
            <person name="Probst A.J."/>
            <person name="Ladd B."/>
            <person name="Jarett J.K."/>
            <person name="Geller-Mcgrath D.E."/>
            <person name="Sieber C.M.K."/>
            <person name="Emerson J.B."/>
            <person name="Anantharaman K."/>
            <person name="Thomas B.C."/>
            <person name="Malmstrom R."/>
            <person name="Stieglmeier M."/>
            <person name="Klingl A."/>
            <person name="Woyke T."/>
            <person name="Ryan C.M."/>
            <person name="Banfield J.F."/>
        </authorList>
    </citation>
    <scope>NUCLEOTIDE SEQUENCE [LARGE SCALE GENOMIC DNA]</scope>
</reference>
<evidence type="ECO:0000313" key="2">
    <source>
        <dbReference type="Proteomes" id="UP000229362"/>
    </source>
</evidence>
<evidence type="ECO:0000313" key="1">
    <source>
        <dbReference type="EMBL" id="PIT86691.1"/>
    </source>
</evidence>
<organism evidence="1 2">
    <name type="scientific">Candidatus Magasanikbacteria bacterium CG10_big_fil_rev_8_21_14_0_10_43_6</name>
    <dbReference type="NCBI Taxonomy" id="1974650"/>
    <lineage>
        <taxon>Bacteria</taxon>
        <taxon>Candidatus Magasanikiibacteriota</taxon>
    </lineage>
</organism>
<comment type="caution">
    <text evidence="1">The sequence shown here is derived from an EMBL/GenBank/DDBJ whole genome shotgun (WGS) entry which is preliminary data.</text>
</comment>